<feature type="region of interest" description="Disordered" evidence="1">
    <location>
        <begin position="25"/>
        <end position="50"/>
    </location>
</feature>
<feature type="domain" description="Retrovirus-related Pol polyprotein from transposon TNT 1-94-like beta-barrel" evidence="2">
    <location>
        <begin position="44"/>
        <end position="107"/>
    </location>
</feature>
<keyword evidence="4" id="KW-1185">Reference proteome</keyword>
<name>A0AAE2CNV7_9LAMI</name>
<accession>A0AAE2CNV7</accession>
<evidence type="ECO:0000259" key="2">
    <source>
        <dbReference type="Pfam" id="PF22936"/>
    </source>
</evidence>
<reference evidence="3" key="2">
    <citation type="journal article" date="2024" name="Plant">
        <title>Genomic evolution and insights into agronomic trait innovations of Sesamum species.</title>
        <authorList>
            <person name="Miao H."/>
            <person name="Wang L."/>
            <person name="Qu L."/>
            <person name="Liu H."/>
            <person name="Sun Y."/>
            <person name="Le M."/>
            <person name="Wang Q."/>
            <person name="Wei S."/>
            <person name="Zheng Y."/>
            <person name="Lin W."/>
            <person name="Duan Y."/>
            <person name="Cao H."/>
            <person name="Xiong S."/>
            <person name="Wang X."/>
            <person name="Wei L."/>
            <person name="Li C."/>
            <person name="Ma Q."/>
            <person name="Ju M."/>
            <person name="Zhao R."/>
            <person name="Li G."/>
            <person name="Mu C."/>
            <person name="Tian Q."/>
            <person name="Mei H."/>
            <person name="Zhang T."/>
            <person name="Gao T."/>
            <person name="Zhang H."/>
        </authorList>
    </citation>
    <scope>NUCLEOTIDE SEQUENCE</scope>
    <source>
        <strain evidence="3">3651</strain>
    </source>
</reference>
<evidence type="ECO:0000313" key="3">
    <source>
        <dbReference type="EMBL" id="KAK4429093.1"/>
    </source>
</evidence>
<dbReference type="Pfam" id="PF22936">
    <property type="entry name" value="Pol_BBD"/>
    <property type="match status" value="1"/>
</dbReference>
<organism evidence="3 4">
    <name type="scientific">Sesamum alatum</name>
    <dbReference type="NCBI Taxonomy" id="300844"/>
    <lineage>
        <taxon>Eukaryota</taxon>
        <taxon>Viridiplantae</taxon>
        <taxon>Streptophyta</taxon>
        <taxon>Embryophyta</taxon>
        <taxon>Tracheophyta</taxon>
        <taxon>Spermatophyta</taxon>
        <taxon>Magnoliopsida</taxon>
        <taxon>eudicotyledons</taxon>
        <taxon>Gunneridae</taxon>
        <taxon>Pentapetalae</taxon>
        <taxon>asterids</taxon>
        <taxon>lamiids</taxon>
        <taxon>Lamiales</taxon>
        <taxon>Pedaliaceae</taxon>
        <taxon>Sesamum</taxon>
    </lineage>
</organism>
<protein>
    <recommendedName>
        <fullName evidence="2">Retrovirus-related Pol polyprotein from transposon TNT 1-94-like beta-barrel domain-containing protein</fullName>
    </recommendedName>
</protein>
<gene>
    <name evidence="3" type="ORF">Salat_1209300</name>
</gene>
<reference evidence="3" key="1">
    <citation type="submission" date="2020-06" db="EMBL/GenBank/DDBJ databases">
        <authorList>
            <person name="Li T."/>
            <person name="Hu X."/>
            <person name="Zhang T."/>
            <person name="Song X."/>
            <person name="Zhang H."/>
            <person name="Dai N."/>
            <person name="Sheng W."/>
            <person name="Hou X."/>
            <person name="Wei L."/>
        </authorList>
    </citation>
    <scope>NUCLEOTIDE SEQUENCE</scope>
    <source>
        <strain evidence="3">3651</strain>
        <tissue evidence="3">Leaf</tissue>
    </source>
</reference>
<evidence type="ECO:0000313" key="4">
    <source>
        <dbReference type="Proteomes" id="UP001293254"/>
    </source>
</evidence>
<proteinExistence type="predicted"/>
<dbReference type="AlphaFoldDB" id="A0AAE2CNV7"/>
<comment type="caution">
    <text evidence="3">The sequence shown here is derived from an EMBL/GenBank/DDBJ whole genome shotgun (WGS) entry which is preliminary data.</text>
</comment>
<sequence length="107" mass="11928">MVLMHNEQIKAFQSVANHLKLEADRRETERAQQASLVAHAGQHTGATKHMTRDRAGFVDYHRVPACSYYIAMGNGTQEEILGIGSYQLKLSTGRELLLSDVQYAPSI</sequence>
<dbReference type="InterPro" id="IPR054722">
    <property type="entry name" value="PolX-like_BBD"/>
</dbReference>
<dbReference type="Proteomes" id="UP001293254">
    <property type="component" value="Unassembled WGS sequence"/>
</dbReference>
<dbReference type="EMBL" id="JACGWO010000004">
    <property type="protein sequence ID" value="KAK4429093.1"/>
    <property type="molecule type" value="Genomic_DNA"/>
</dbReference>
<evidence type="ECO:0000256" key="1">
    <source>
        <dbReference type="SAM" id="MobiDB-lite"/>
    </source>
</evidence>